<dbReference type="SMART" id="SM00086">
    <property type="entry name" value="PAC"/>
    <property type="match status" value="1"/>
</dbReference>
<evidence type="ECO:0000256" key="2">
    <source>
        <dbReference type="ARBA" id="ARBA00012438"/>
    </source>
</evidence>
<dbReference type="PRINTS" id="PR00344">
    <property type="entry name" value="BCTRLSENSOR"/>
</dbReference>
<feature type="domain" description="PAC" evidence="9">
    <location>
        <begin position="383"/>
        <end position="435"/>
    </location>
</feature>
<dbReference type="InterPro" id="IPR003594">
    <property type="entry name" value="HATPase_dom"/>
</dbReference>
<dbReference type="SUPFAM" id="SSF47384">
    <property type="entry name" value="Homodimeric domain of signal transducing histidine kinase"/>
    <property type="match status" value="1"/>
</dbReference>
<dbReference type="Gene3D" id="1.10.287.130">
    <property type="match status" value="1"/>
</dbReference>
<dbReference type="CDD" id="cd12915">
    <property type="entry name" value="PDC2_DGC_like"/>
    <property type="match status" value="1"/>
</dbReference>
<keyword evidence="3" id="KW-0597">Phosphoprotein</keyword>
<dbReference type="InterPro" id="IPR001610">
    <property type="entry name" value="PAC"/>
</dbReference>
<dbReference type="EC" id="2.7.13.3" evidence="2"/>
<protein>
    <recommendedName>
        <fullName evidence="2">histidine kinase</fullName>
        <ecNumber evidence="2">2.7.13.3</ecNumber>
    </recommendedName>
</protein>
<feature type="transmembrane region" description="Helical" evidence="6">
    <location>
        <begin position="282"/>
        <end position="302"/>
    </location>
</feature>
<dbReference type="SMART" id="SM00387">
    <property type="entry name" value="HATPase_c"/>
    <property type="match status" value="1"/>
</dbReference>
<evidence type="ECO:0000256" key="5">
    <source>
        <dbReference type="ARBA" id="ARBA00022777"/>
    </source>
</evidence>
<keyword evidence="6" id="KW-0812">Transmembrane</keyword>
<keyword evidence="6" id="KW-1133">Transmembrane helix</keyword>
<evidence type="ECO:0000256" key="1">
    <source>
        <dbReference type="ARBA" id="ARBA00000085"/>
    </source>
</evidence>
<dbReference type="EMBL" id="CU459003">
    <property type="protein sequence ID" value="CAM76493.1"/>
    <property type="molecule type" value="Genomic_DNA"/>
</dbReference>
<dbReference type="CDD" id="cd12914">
    <property type="entry name" value="PDC1_DGC_like"/>
    <property type="match status" value="1"/>
</dbReference>
<keyword evidence="4" id="KW-0808">Transferase</keyword>
<dbReference type="CDD" id="cd00082">
    <property type="entry name" value="HisKA"/>
    <property type="match status" value="1"/>
</dbReference>
<proteinExistence type="predicted"/>
<evidence type="ECO:0000259" key="8">
    <source>
        <dbReference type="PROSITE" id="PS50112"/>
    </source>
</evidence>
<dbReference type="SUPFAM" id="SSF55874">
    <property type="entry name" value="ATPase domain of HSP90 chaperone/DNA topoisomerase II/histidine kinase"/>
    <property type="match status" value="1"/>
</dbReference>
<dbReference type="Pfam" id="PF08447">
    <property type="entry name" value="PAS_3"/>
    <property type="match status" value="1"/>
</dbReference>
<feature type="domain" description="Histidine kinase" evidence="7">
    <location>
        <begin position="446"/>
        <end position="660"/>
    </location>
</feature>
<dbReference type="InterPro" id="IPR000700">
    <property type="entry name" value="PAS-assoc_C"/>
</dbReference>
<dbReference type="Pfam" id="PF00512">
    <property type="entry name" value="HisKA"/>
    <property type="match status" value="1"/>
</dbReference>
<organism evidence="10">
    <name type="scientific">Magnetospirillum gryphiswaldense</name>
    <dbReference type="NCBI Taxonomy" id="55518"/>
    <lineage>
        <taxon>Bacteria</taxon>
        <taxon>Pseudomonadati</taxon>
        <taxon>Pseudomonadota</taxon>
        <taxon>Alphaproteobacteria</taxon>
        <taxon>Rhodospirillales</taxon>
        <taxon>Rhodospirillaceae</taxon>
        <taxon>Magnetospirillum</taxon>
    </lineage>
</organism>
<dbReference type="FunFam" id="3.30.565.10:FF:000006">
    <property type="entry name" value="Sensor histidine kinase WalK"/>
    <property type="match status" value="1"/>
</dbReference>
<dbReference type="InterPro" id="IPR036890">
    <property type="entry name" value="HATPase_C_sf"/>
</dbReference>
<evidence type="ECO:0000256" key="3">
    <source>
        <dbReference type="ARBA" id="ARBA00022553"/>
    </source>
</evidence>
<dbReference type="PANTHER" id="PTHR43304">
    <property type="entry name" value="PHYTOCHROME-LIKE PROTEIN CPH1"/>
    <property type="match status" value="1"/>
</dbReference>
<feature type="domain" description="PAS" evidence="8">
    <location>
        <begin position="320"/>
        <end position="394"/>
    </location>
</feature>
<dbReference type="PANTHER" id="PTHR43304:SF1">
    <property type="entry name" value="PAC DOMAIN-CONTAINING PROTEIN"/>
    <property type="match status" value="1"/>
</dbReference>
<evidence type="ECO:0000259" key="9">
    <source>
        <dbReference type="PROSITE" id="PS50113"/>
    </source>
</evidence>
<reference evidence="10" key="1">
    <citation type="journal article" date="2007" name="J. Bacteriol.">
        <title>Comparative genome analysis of four magnetotactic bacteria reveals a complex set of group-specific genes implicated in magnetosome biomineralization and function.</title>
        <authorList>
            <person name="Richter M."/>
            <person name="Kube M."/>
            <person name="Bazylinski D.A."/>
            <person name="Lombardot T."/>
            <person name="Gloeckner F.O."/>
            <person name="Reinhardt R."/>
            <person name="Schueler D."/>
        </authorList>
    </citation>
    <scope>NUCLEOTIDE SEQUENCE</scope>
    <source>
        <strain evidence="10">MSR-1</strain>
    </source>
</reference>
<dbReference type="PROSITE" id="PS50109">
    <property type="entry name" value="HIS_KIN"/>
    <property type="match status" value="1"/>
</dbReference>
<keyword evidence="6" id="KW-0472">Membrane</keyword>
<dbReference type="NCBIfam" id="TIGR00229">
    <property type="entry name" value="sensory_box"/>
    <property type="match status" value="1"/>
</dbReference>
<dbReference type="Gene3D" id="3.30.565.10">
    <property type="entry name" value="Histidine kinase-like ATPase, C-terminal domain"/>
    <property type="match status" value="1"/>
</dbReference>
<evidence type="ECO:0000256" key="6">
    <source>
        <dbReference type="SAM" id="Phobius"/>
    </source>
</evidence>
<keyword evidence="5 10" id="KW-0418">Kinase</keyword>
<dbReference type="InterPro" id="IPR003661">
    <property type="entry name" value="HisK_dim/P_dom"/>
</dbReference>
<dbReference type="GO" id="GO:0000155">
    <property type="term" value="F:phosphorelay sensor kinase activity"/>
    <property type="evidence" value="ECO:0007669"/>
    <property type="project" value="InterPro"/>
</dbReference>
<dbReference type="InterPro" id="IPR036097">
    <property type="entry name" value="HisK_dim/P_sf"/>
</dbReference>
<dbReference type="RefSeq" id="WP_106002198.1">
    <property type="nucleotide sequence ID" value="NZ_CP027527.1"/>
</dbReference>
<dbReference type="InterPro" id="IPR035965">
    <property type="entry name" value="PAS-like_dom_sf"/>
</dbReference>
<accession>A4U0T6</accession>
<dbReference type="CDD" id="cd00130">
    <property type="entry name" value="PAS"/>
    <property type="match status" value="1"/>
</dbReference>
<evidence type="ECO:0000259" key="7">
    <source>
        <dbReference type="PROSITE" id="PS50109"/>
    </source>
</evidence>
<dbReference type="SMART" id="SM00388">
    <property type="entry name" value="HisKA"/>
    <property type="match status" value="1"/>
</dbReference>
<name>A4U0T6_9PROT</name>
<dbReference type="PROSITE" id="PS50113">
    <property type="entry name" value="PAC"/>
    <property type="match status" value="1"/>
</dbReference>
<gene>
    <name evidence="10" type="ORF">MGR_3220</name>
</gene>
<dbReference type="AlphaFoldDB" id="A4U0T6"/>
<sequence>MAAKRGTDWFWAVVVIVTVIGMTAWDSYSLVVDRRSEAVERLDALSRVVEARVGQTIRSLDFLLADAAAEFKPTYRPGDSDYNRFLTTRARFEPAALTITITTPDGTITHSTNASLVGKNVGARSYLDFFRANPSSDLLFVSEPVTSLLSRTVIFAARAKRDEKGHVQAIFVSALSPSLFSGIVEAALPSEASGAISVTNRDHTVLARAPSMDGAPIGRSLAKVPLRVAHLASGKQASIQEGVGGIDGKVRLIALRTIEPWGMVIGVSATRADILRPVLPRLIGNVAVALMVIAFAVALVRVRGSREKSRQLAQEQVLKARDYYMQVLDEMPTLVRRQDSNGQCQYVNATWTAFTGHPSTDALDQGWLEAVHPDDRAGLAKGGEHEYRLARNDGSYAWIHEVARPLRDQDGQPAGSLASGIDITESRQFQEKLQQSNAELEEFAYVASHDMREPLRMINSYMGLIERRMGTELSDEIKEFIAFARDGAQRMDRLIQDLLQYSRIGRMSAQRGMVDLNLCLDQAKNLLELAMAEQNATIVAGPLPTLFASADDMVRLFQNLIANAIKYRQPGVPPCIEIAAQRQTGAWCISVSDNGIGISREFYDRIFRIFQRLHGRDEHGGGSGIGLSICKKIVESHGGRIWVDSAGPNQGAVFSFTLPA</sequence>
<dbReference type="Pfam" id="PF02518">
    <property type="entry name" value="HATPase_c"/>
    <property type="match status" value="1"/>
</dbReference>
<dbReference type="InterPro" id="IPR005467">
    <property type="entry name" value="His_kinase_dom"/>
</dbReference>
<comment type="catalytic activity">
    <reaction evidence="1">
        <text>ATP + protein L-histidine = ADP + protein N-phospho-L-histidine.</text>
        <dbReference type="EC" id="2.7.13.3"/>
    </reaction>
</comment>
<feature type="transmembrane region" description="Helical" evidence="6">
    <location>
        <begin position="9"/>
        <end position="28"/>
    </location>
</feature>
<dbReference type="InterPro" id="IPR000014">
    <property type="entry name" value="PAS"/>
</dbReference>
<dbReference type="SUPFAM" id="SSF55785">
    <property type="entry name" value="PYP-like sensor domain (PAS domain)"/>
    <property type="match status" value="1"/>
</dbReference>
<dbReference type="PROSITE" id="PS50112">
    <property type="entry name" value="PAS"/>
    <property type="match status" value="1"/>
</dbReference>
<dbReference type="InterPro" id="IPR052162">
    <property type="entry name" value="Sensor_kinase/Photoreceptor"/>
</dbReference>
<dbReference type="Gene3D" id="3.30.450.20">
    <property type="entry name" value="PAS domain"/>
    <property type="match status" value="3"/>
</dbReference>
<evidence type="ECO:0000313" key="10">
    <source>
        <dbReference type="EMBL" id="CAM76493.1"/>
    </source>
</evidence>
<evidence type="ECO:0000256" key="4">
    <source>
        <dbReference type="ARBA" id="ARBA00022679"/>
    </source>
</evidence>
<dbReference type="SMART" id="SM00091">
    <property type="entry name" value="PAS"/>
    <property type="match status" value="1"/>
</dbReference>
<dbReference type="InterPro" id="IPR013655">
    <property type="entry name" value="PAS_fold_3"/>
</dbReference>
<dbReference type="InterPro" id="IPR004358">
    <property type="entry name" value="Sig_transdc_His_kin-like_C"/>
</dbReference>